<comment type="domain">
    <text evidence="11">Comprises two domains: an N-terminal domain containing the nucleotidyltransferase activity and a C-terminal HD domain associated with both phosphodiesterase and phosphatase activities.</text>
</comment>
<keyword evidence="14" id="KW-1185">Reference proteome</keyword>
<dbReference type="Pfam" id="PF12627">
    <property type="entry name" value="PolyA_pol_RNAbd"/>
    <property type="match status" value="1"/>
</dbReference>
<dbReference type="PANTHER" id="PTHR47545:SF1">
    <property type="entry name" value="MULTIFUNCTIONAL CCA PROTEIN"/>
    <property type="match status" value="1"/>
</dbReference>
<evidence type="ECO:0000256" key="6">
    <source>
        <dbReference type="ARBA" id="ARBA00022741"/>
    </source>
</evidence>
<feature type="binding site" evidence="11">
    <location>
        <position position="91"/>
    </location>
    <ligand>
        <name>ATP</name>
        <dbReference type="ChEBI" id="CHEBI:30616"/>
    </ligand>
</feature>
<dbReference type="SUPFAM" id="SSF81301">
    <property type="entry name" value="Nucleotidyltransferase"/>
    <property type="match status" value="1"/>
</dbReference>
<keyword evidence="2 11" id="KW-0808">Transferase</keyword>
<evidence type="ECO:0000256" key="2">
    <source>
        <dbReference type="ARBA" id="ARBA00022679"/>
    </source>
</evidence>
<dbReference type="InterPro" id="IPR043519">
    <property type="entry name" value="NT_sf"/>
</dbReference>
<dbReference type="Gene3D" id="1.10.3090.10">
    <property type="entry name" value="cca-adding enzyme, domain 2"/>
    <property type="match status" value="1"/>
</dbReference>
<dbReference type="SUPFAM" id="SSF81891">
    <property type="entry name" value="Poly A polymerase C-terminal region-like"/>
    <property type="match status" value="1"/>
</dbReference>
<protein>
    <recommendedName>
        <fullName evidence="11">Multifunctional CCA protein</fullName>
    </recommendedName>
    <domain>
        <recommendedName>
            <fullName evidence="11">CCA-adding enzyme</fullName>
            <ecNumber evidence="11">2.7.7.72</ecNumber>
        </recommendedName>
        <alternativeName>
            <fullName evidence="11">CCA tRNA nucleotidyltransferase</fullName>
        </alternativeName>
        <alternativeName>
            <fullName evidence="11">tRNA CCA-pyrophosphorylase</fullName>
        </alternativeName>
        <alternativeName>
            <fullName evidence="11">tRNA adenylyl-/cytidylyl-transferase</fullName>
        </alternativeName>
        <alternativeName>
            <fullName evidence="11">tRNA nucleotidyltransferase</fullName>
        </alternativeName>
        <alternativeName>
            <fullName evidence="11">tRNA-NT</fullName>
        </alternativeName>
    </domain>
    <domain>
        <recommendedName>
            <fullName evidence="11">2'-nucleotidase</fullName>
            <ecNumber evidence="11">3.1.3.-</ecNumber>
        </recommendedName>
    </domain>
    <domain>
        <recommendedName>
            <fullName evidence="11">2',3'-cyclic phosphodiesterase</fullName>
            <ecNumber evidence="11">3.1.4.-</ecNumber>
        </recommendedName>
    </domain>
    <domain>
        <recommendedName>
            <fullName evidence="11">Phosphatase</fullName>
        </recommendedName>
    </domain>
</protein>
<keyword evidence="3 11" id="KW-0819">tRNA processing</keyword>
<dbReference type="InterPro" id="IPR050124">
    <property type="entry name" value="tRNA_CCA-adding_enzyme"/>
</dbReference>
<dbReference type="CDD" id="cd05398">
    <property type="entry name" value="NT_ClassII-CCAase"/>
    <property type="match status" value="1"/>
</dbReference>
<dbReference type="RefSeq" id="WP_378993763.1">
    <property type="nucleotide sequence ID" value="NZ_JBHSMT010000001.1"/>
</dbReference>
<evidence type="ECO:0000259" key="12">
    <source>
        <dbReference type="PROSITE" id="PS51831"/>
    </source>
</evidence>
<keyword evidence="7 11" id="KW-0692">RNA repair</keyword>
<feature type="binding site" evidence="11">
    <location>
        <position position="8"/>
    </location>
    <ligand>
        <name>CTP</name>
        <dbReference type="ChEBI" id="CHEBI:37563"/>
    </ligand>
</feature>
<dbReference type="NCBIfam" id="NF008137">
    <property type="entry name" value="PRK10885.1"/>
    <property type="match status" value="1"/>
</dbReference>
<dbReference type="Gene3D" id="3.30.460.10">
    <property type="entry name" value="Beta Polymerase, domain 2"/>
    <property type="match status" value="1"/>
</dbReference>
<keyword evidence="4 11" id="KW-0548">Nucleotidyltransferase</keyword>
<feature type="binding site" evidence="11">
    <location>
        <position position="11"/>
    </location>
    <ligand>
        <name>ATP</name>
        <dbReference type="ChEBI" id="CHEBI:30616"/>
    </ligand>
</feature>
<comment type="catalytic activity">
    <reaction evidence="11">
        <text>a tRNA with a 3' CCA end + 2 CTP + ATP = a tRNA with a 3' CCACCA end + 3 diphosphate</text>
        <dbReference type="Rhea" id="RHEA:76235"/>
        <dbReference type="Rhea" id="RHEA-COMP:10468"/>
        <dbReference type="Rhea" id="RHEA-COMP:18655"/>
        <dbReference type="ChEBI" id="CHEBI:30616"/>
        <dbReference type="ChEBI" id="CHEBI:33019"/>
        <dbReference type="ChEBI" id="CHEBI:37563"/>
        <dbReference type="ChEBI" id="CHEBI:83071"/>
        <dbReference type="ChEBI" id="CHEBI:195187"/>
    </reaction>
</comment>
<evidence type="ECO:0000256" key="9">
    <source>
        <dbReference type="ARBA" id="ARBA00022842"/>
    </source>
</evidence>
<name>A0ABW0M2S4_9BURK</name>
<dbReference type="EC" id="3.1.4.-" evidence="11"/>
<feature type="binding site" evidence="11">
    <location>
        <position position="91"/>
    </location>
    <ligand>
        <name>CTP</name>
        <dbReference type="ChEBI" id="CHEBI:37563"/>
    </ligand>
</feature>
<dbReference type="PROSITE" id="PS51831">
    <property type="entry name" value="HD"/>
    <property type="match status" value="1"/>
</dbReference>
<keyword evidence="11" id="KW-0511">Multifunctional enzyme</keyword>
<dbReference type="GO" id="GO:0016787">
    <property type="term" value="F:hydrolase activity"/>
    <property type="evidence" value="ECO:0007669"/>
    <property type="project" value="UniProtKB-KW"/>
</dbReference>
<comment type="cofactor">
    <cofactor evidence="11">
        <name>Ni(2+)</name>
        <dbReference type="ChEBI" id="CHEBI:49786"/>
    </cofactor>
    <text evidence="11">Nickel for phosphatase activity.</text>
</comment>
<evidence type="ECO:0000256" key="10">
    <source>
        <dbReference type="ARBA" id="ARBA00022884"/>
    </source>
</evidence>
<comment type="miscellaneous">
    <text evidence="11">A single active site specifically recognizes both ATP and CTP and is responsible for their addition.</text>
</comment>
<evidence type="ECO:0000313" key="14">
    <source>
        <dbReference type="Proteomes" id="UP001596045"/>
    </source>
</evidence>
<dbReference type="EC" id="2.7.7.72" evidence="11"/>
<evidence type="ECO:0000313" key="13">
    <source>
        <dbReference type="EMBL" id="MFC5472385.1"/>
    </source>
</evidence>
<proteinExistence type="inferred from homology"/>
<feature type="binding site" evidence="11">
    <location>
        <position position="140"/>
    </location>
    <ligand>
        <name>CTP</name>
        <dbReference type="ChEBI" id="CHEBI:37563"/>
    </ligand>
</feature>
<dbReference type="PANTHER" id="PTHR47545">
    <property type="entry name" value="MULTIFUNCTIONAL CCA PROTEIN"/>
    <property type="match status" value="1"/>
</dbReference>
<dbReference type="InterPro" id="IPR003607">
    <property type="entry name" value="HD/PDEase_dom"/>
</dbReference>
<accession>A0ABW0M2S4</accession>
<feature type="binding site" evidence="11">
    <location>
        <position position="8"/>
    </location>
    <ligand>
        <name>ATP</name>
        <dbReference type="ChEBI" id="CHEBI:30616"/>
    </ligand>
</feature>
<keyword evidence="11 13" id="KW-0378">Hydrolase</keyword>
<dbReference type="Proteomes" id="UP001596045">
    <property type="component" value="Unassembled WGS sequence"/>
</dbReference>
<dbReference type="PIRSF" id="PIRSF000813">
    <property type="entry name" value="CCA_bact"/>
    <property type="match status" value="1"/>
</dbReference>
<dbReference type="Pfam" id="PF01743">
    <property type="entry name" value="PolyA_pol"/>
    <property type="match status" value="1"/>
</dbReference>
<comment type="function">
    <text evidence="11">Catalyzes the addition and repair of the essential 3'-terminal CCA sequence in tRNAs without using a nucleic acid template. Adds these three nucleotides in the order of C, C, and A to the tRNA nucleotide-73, using CTP and ATP as substrates and producing inorganic pyrophosphate. tRNA 3'-terminal CCA addition is required both for tRNA processing and repair. Also involved in tRNA surveillance by mediating tandem CCA addition to generate a CCACCA at the 3' terminus of unstable tRNAs. While stable tRNAs receive only 3'-terminal CCA, unstable tRNAs are marked with CCACCA and rapidly degraded.</text>
</comment>
<feature type="binding site" evidence="11">
    <location>
        <position position="11"/>
    </location>
    <ligand>
        <name>CTP</name>
        <dbReference type="ChEBI" id="CHEBI:37563"/>
    </ligand>
</feature>
<evidence type="ECO:0000256" key="3">
    <source>
        <dbReference type="ARBA" id="ARBA00022694"/>
    </source>
</evidence>
<keyword evidence="10 11" id="KW-0694">RNA-binding</keyword>
<dbReference type="GO" id="GO:0004810">
    <property type="term" value="F:CCA tRNA nucleotidyltransferase activity"/>
    <property type="evidence" value="ECO:0007669"/>
    <property type="project" value="UniProtKB-EC"/>
</dbReference>
<feature type="binding site" evidence="11">
    <location>
        <position position="23"/>
    </location>
    <ligand>
        <name>Mg(2+)</name>
        <dbReference type="ChEBI" id="CHEBI:18420"/>
    </ligand>
</feature>
<keyword evidence="6 11" id="KW-0547">Nucleotide-binding</keyword>
<evidence type="ECO:0000256" key="11">
    <source>
        <dbReference type="HAMAP-Rule" id="MF_01261"/>
    </source>
</evidence>
<evidence type="ECO:0000256" key="8">
    <source>
        <dbReference type="ARBA" id="ARBA00022840"/>
    </source>
</evidence>
<feature type="binding site" evidence="11">
    <location>
        <position position="21"/>
    </location>
    <ligand>
        <name>Mg(2+)</name>
        <dbReference type="ChEBI" id="CHEBI:18420"/>
    </ligand>
</feature>
<feature type="domain" description="HD" evidence="12">
    <location>
        <begin position="226"/>
        <end position="327"/>
    </location>
</feature>
<dbReference type="EMBL" id="JBHSMT010000001">
    <property type="protein sequence ID" value="MFC5472385.1"/>
    <property type="molecule type" value="Genomic_DNA"/>
</dbReference>
<dbReference type="InterPro" id="IPR006674">
    <property type="entry name" value="HD_domain"/>
</dbReference>
<dbReference type="HAMAP" id="MF_01262">
    <property type="entry name" value="CCA_bact_type2"/>
    <property type="match status" value="1"/>
</dbReference>
<feature type="binding site" evidence="11">
    <location>
        <position position="137"/>
    </location>
    <ligand>
        <name>ATP</name>
        <dbReference type="ChEBI" id="CHEBI:30616"/>
    </ligand>
</feature>
<dbReference type="InterPro" id="IPR012006">
    <property type="entry name" value="CCA_bact"/>
</dbReference>
<comment type="similarity">
    <text evidence="11">Belongs to the tRNA nucleotidyltransferase/poly(A) polymerase family. Bacterial CCA-adding enzyme type 1 subfamily.</text>
</comment>
<keyword evidence="8 11" id="KW-0067">ATP-binding</keyword>
<comment type="cofactor">
    <cofactor evidence="11">
        <name>Mg(2+)</name>
        <dbReference type="ChEBI" id="CHEBI:18420"/>
    </cofactor>
    <text evidence="11">Magnesium is required for nucleotidyltransferase activity.</text>
</comment>
<sequence>MKVFSVGGAVRDELLGLPVKDHDYVVVGATPEQMLAHGFRPVGKDFPVFLHPDTHEEYALARTERKTAPGYKGFVFHTDPDVTLEQDLVRRDLTINAIARADDGTLVDPFGGQKDLQARVFRHVSESFAEDPVRILRAARFAARFTDFTVAPETNILMQRMVEAGEVDALVPERVWQELAGGLMEAQPSRMFEVLRACGALVRILPELDALWGVPQPEKYHPEIDAGVHVMMVVDTAARENYSLTVRFAALMHDLGKGVTPAAEWPSHHGHEGLGVALVEQVCQRLKVPGDARDLAVMTTREHGNIGRAFDLRAGTIVTLLGRCDAFRKPQRFIDMLRATECDYRGRTGYAERPFPQFAYLQAALHAARSVNAGVIAGMFQEQPQRIPEAIYAARVEVVNELIQARRNTAESD</sequence>
<dbReference type="InterPro" id="IPR002646">
    <property type="entry name" value="PolA_pol_head_dom"/>
</dbReference>
<keyword evidence="5 11" id="KW-0479">Metal-binding</keyword>
<evidence type="ECO:0000256" key="7">
    <source>
        <dbReference type="ARBA" id="ARBA00022800"/>
    </source>
</evidence>
<feature type="binding site" evidence="11">
    <location>
        <position position="140"/>
    </location>
    <ligand>
        <name>ATP</name>
        <dbReference type="ChEBI" id="CHEBI:30616"/>
    </ligand>
</feature>
<dbReference type="EC" id="3.1.3.-" evidence="11"/>
<evidence type="ECO:0000256" key="5">
    <source>
        <dbReference type="ARBA" id="ARBA00022723"/>
    </source>
</evidence>
<keyword evidence="9 11" id="KW-0460">Magnesium</keyword>
<dbReference type="CDD" id="cd00077">
    <property type="entry name" value="HDc"/>
    <property type="match status" value="1"/>
</dbReference>
<feature type="binding site" evidence="11">
    <location>
        <position position="137"/>
    </location>
    <ligand>
        <name>CTP</name>
        <dbReference type="ChEBI" id="CHEBI:37563"/>
    </ligand>
</feature>
<comment type="caution">
    <text evidence="13">The sequence shown here is derived from an EMBL/GenBank/DDBJ whole genome shotgun (WGS) entry which is preliminary data.</text>
</comment>
<dbReference type="HAMAP" id="MF_01261">
    <property type="entry name" value="CCA_bact_type1"/>
    <property type="match status" value="1"/>
</dbReference>
<comment type="catalytic activity">
    <reaction evidence="11">
        <text>a tRNA precursor + 2 CTP + ATP = a tRNA with a 3' CCA end + 3 diphosphate</text>
        <dbReference type="Rhea" id="RHEA:14433"/>
        <dbReference type="Rhea" id="RHEA-COMP:10465"/>
        <dbReference type="Rhea" id="RHEA-COMP:10468"/>
        <dbReference type="ChEBI" id="CHEBI:30616"/>
        <dbReference type="ChEBI" id="CHEBI:33019"/>
        <dbReference type="ChEBI" id="CHEBI:37563"/>
        <dbReference type="ChEBI" id="CHEBI:74896"/>
        <dbReference type="ChEBI" id="CHEBI:83071"/>
        <dbReference type="EC" id="2.7.7.72"/>
    </reaction>
</comment>
<dbReference type="InterPro" id="IPR032828">
    <property type="entry name" value="PolyA_RNA-bd"/>
</dbReference>
<reference evidence="14" key="1">
    <citation type="journal article" date="2019" name="Int. J. Syst. Evol. Microbiol.">
        <title>The Global Catalogue of Microorganisms (GCM) 10K type strain sequencing project: providing services to taxonomists for standard genome sequencing and annotation.</title>
        <authorList>
            <consortium name="The Broad Institute Genomics Platform"/>
            <consortium name="The Broad Institute Genome Sequencing Center for Infectious Disease"/>
            <person name="Wu L."/>
            <person name="Ma J."/>
        </authorList>
    </citation>
    <scope>NUCLEOTIDE SEQUENCE [LARGE SCALE GENOMIC DNA]</scope>
    <source>
        <strain evidence="14">JCM 17066</strain>
    </source>
</reference>
<evidence type="ECO:0000256" key="4">
    <source>
        <dbReference type="ARBA" id="ARBA00022695"/>
    </source>
</evidence>
<gene>
    <name evidence="11" type="primary">cca</name>
    <name evidence="13" type="ORF">ACFPM8_00290</name>
</gene>
<comment type="subunit">
    <text evidence="11">Monomer. Can also form homodimers and oligomers.</text>
</comment>
<dbReference type="Pfam" id="PF01966">
    <property type="entry name" value="HD"/>
    <property type="match status" value="1"/>
</dbReference>
<keyword evidence="1 11" id="KW-0533">Nickel</keyword>
<organism evidence="13 14">
    <name type="scientific">Paraherbaspirillum soli</name>
    <dbReference type="NCBI Taxonomy" id="631222"/>
    <lineage>
        <taxon>Bacteria</taxon>
        <taxon>Pseudomonadati</taxon>
        <taxon>Pseudomonadota</taxon>
        <taxon>Betaproteobacteria</taxon>
        <taxon>Burkholderiales</taxon>
        <taxon>Oxalobacteraceae</taxon>
        <taxon>Paraherbaspirillum</taxon>
    </lineage>
</organism>
<evidence type="ECO:0000256" key="1">
    <source>
        <dbReference type="ARBA" id="ARBA00022596"/>
    </source>
</evidence>